<keyword evidence="8" id="KW-1185">Reference proteome</keyword>
<dbReference type="Proteomes" id="UP001596113">
    <property type="component" value="Unassembled WGS sequence"/>
</dbReference>
<dbReference type="InterPro" id="IPR018062">
    <property type="entry name" value="HTH_AraC-typ_CS"/>
</dbReference>
<evidence type="ECO:0000313" key="7">
    <source>
        <dbReference type="EMBL" id="MFC5402755.1"/>
    </source>
</evidence>
<dbReference type="InterPro" id="IPR009057">
    <property type="entry name" value="Homeodomain-like_sf"/>
</dbReference>
<comment type="caution">
    <text evidence="7">The sequence shown here is derived from an EMBL/GenBank/DDBJ whole genome shotgun (WGS) entry which is preliminary data.</text>
</comment>
<dbReference type="Pfam" id="PF00072">
    <property type="entry name" value="Response_reg"/>
    <property type="match status" value="1"/>
</dbReference>
<evidence type="ECO:0000256" key="1">
    <source>
        <dbReference type="ARBA" id="ARBA00023015"/>
    </source>
</evidence>
<dbReference type="RefSeq" id="WP_378131507.1">
    <property type="nucleotide sequence ID" value="NZ_JBHSMI010000015.1"/>
</dbReference>
<dbReference type="PROSITE" id="PS50110">
    <property type="entry name" value="RESPONSE_REGULATORY"/>
    <property type="match status" value="1"/>
</dbReference>
<dbReference type="Gene3D" id="3.40.50.2300">
    <property type="match status" value="1"/>
</dbReference>
<evidence type="ECO:0000256" key="3">
    <source>
        <dbReference type="ARBA" id="ARBA00023163"/>
    </source>
</evidence>
<dbReference type="PROSITE" id="PS00041">
    <property type="entry name" value="HTH_ARAC_FAMILY_1"/>
    <property type="match status" value="1"/>
</dbReference>
<dbReference type="SUPFAM" id="SSF46689">
    <property type="entry name" value="Homeodomain-like"/>
    <property type="match status" value="2"/>
</dbReference>
<dbReference type="Gene3D" id="1.10.10.60">
    <property type="entry name" value="Homeodomain-like"/>
    <property type="match status" value="2"/>
</dbReference>
<dbReference type="CDD" id="cd17536">
    <property type="entry name" value="REC_YesN-like"/>
    <property type="match status" value="1"/>
</dbReference>
<dbReference type="SMART" id="SM00342">
    <property type="entry name" value="HTH_ARAC"/>
    <property type="match status" value="1"/>
</dbReference>
<keyword evidence="4" id="KW-0597">Phosphoprotein</keyword>
<dbReference type="Pfam" id="PF12833">
    <property type="entry name" value="HTH_18"/>
    <property type="match status" value="1"/>
</dbReference>
<evidence type="ECO:0000256" key="2">
    <source>
        <dbReference type="ARBA" id="ARBA00023125"/>
    </source>
</evidence>
<keyword evidence="2" id="KW-0238">DNA-binding</keyword>
<evidence type="ECO:0000256" key="4">
    <source>
        <dbReference type="PROSITE-ProRule" id="PRU00169"/>
    </source>
</evidence>
<name>A0ABW0HRA3_9BACL</name>
<evidence type="ECO:0000259" key="6">
    <source>
        <dbReference type="PROSITE" id="PS50110"/>
    </source>
</evidence>
<dbReference type="InterPro" id="IPR001789">
    <property type="entry name" value="Sig_transdc_resp-reg_receiver"/>
</dbReference>
<proteinExistence type="predicted"/>
<gene>
    <name evidence="7" type="ORF">ACFPOF_08375</name>
</gene>
<organism evidence="7 8">
    <name type="scientific">Cohnella soli</name>
    <dbReference type="NCBI Taxonomy" id="425005"/>
    <lineage>
        <taxon>Bacteria</taxon>
        <taxon>Bacillati</taxon>
        <taxon>Bacillota</taxon>
        <taxon>Bacilli</taxon>
        <taxon>Bacillales</taxon>
        <taxon>Paenibacillaceae</taxon>
        <taxon>Cohnella</taxon>
    </lineage>
</organism>
<dbReference type="SUPFAM" id="SSF52172">
    <property type="entry name" value="CheY-like"/>
    <property type="match status" value="1"/>
</dbReference>
<dbReference type="PROSITE" id="PS01124">
    <property type="entry name" value="HTH_ARAC_FAMILY_2"/>
    <property type="match status" value="1"/>
</dbReference>
<dbReference type="PANTHER" id="PTHR43280">
    <property type="entry name" value="ARAC-FAMILY TRANSCRIPTIONAL REGULATOR"/>
    <property type="match status" value="1"/>
</dbReference>
<feature type="modified residue" description="4-aspartylphosphate" evidence="4">
    <location>
        <position position="55"/>
    </location>
</feature>
<evidence type="ECO:0000313" key="8">
    <source>
        <dbReference type="Proteomes" id="UP001596113"/>
    </source>
</evidence>
<feature type="domain" description="Response regulatory" evidence="6">
    <location>
        <begin position="3"/>
        <end position="120"/>
    </location>
</feature>
<sequence>MLRLLLVDDEPYIVDGLFELFTGLTHLELDVIRAYSPIQAIEWMEQTRIDIVLTDIRMPIMNGIELQKRINRQWPRCKVIFLTGYDDFAYIQEALRGGVIDYVLKTEYDEAIVQSVEQAIQALASEIRSEQVVVEAREQMFHALPALQKEYMLAFLEGDMPANRLDSGWMKELKIALSPEEACLLVVGRVDRWEDGASYSDMGLLMYAVQNVAMEYFGACRFQSVLADRKTFVWFIQARETDSSESSKWAGFVLGTLESVQTTCKELLKLPISLAAGSSVSAFDELPATYARLNKILNLGLGQGNEMLLTDQWYAVNGLPAGGNHTPRESGPNHDQLRKKIIELEKCLESRQQEEFTRRFEQLKSIVLAEPYHYMLMLECYYSVMSMLLSHVGRTGADLVAAIDLDKLTRFDSHGSAMEAFRYLTFTSDLLFERRKEEWDERTSWVAEQINRYIAAHLDQDLSLTRLAEQVYLNPTYLSRLYKQTMGVGLSDYIAEAKLDKAMALLRDPKYKIHEIGTAIGFASAPYFTTFFKRMAQMTPQEYRDANM</sequence>
<accession>A0ABW0HRA3</accession>
<dbReference type="EMBL" id="JBHSMI010000015">
    <property type="protein sequence ID" value="MFC5402755.1"/>
    <property type="molecule type" value="Genomic_DNA"/>
</dbReference>
<keyword evidence="3" id="KW-0804">Transcription</keyword>
<dbReference type="InterPro" id="IPR018060">
    <property type="entry name" value="HTH_AraC"/>
</dbReference>
<dbReference type="SMART" id="SM00448">
    <property type="entry name" value="REC"/>
    <property type="match status" value="1"/>
</dbReference>
<keyword evidence="1" id="KW-0805">Transcription regulation</keyword>
<evidence type="ECO:0000259" key="5">
    <source>
        <dbReference type="PROSITE" id="PS01124"/>
    </source>
</evidence>
<dbReference type="InterPro" id="IPR011006">
    <property type="entry name" value="CheY-like_superfamily"/>
</dbReference>
<feature type="domain" description="HTH araC/xylS-type" evidence="5">
    <location>
        <begin position="448"/>
        <end position="546"/>
    </location>
</feature>
<dbReference type="PANTHER" id="PTHR43280:SF2">
    <property type="entry name" value="HTH-TYPE TRANSCRIPTIONAL REGULATOR EXSA"/>
    <property type="match status" value="1"/>
</dbReference>
<protein>
    <submittedName>
        <fullName evidence="7">Response regulator</fullName>
    </submittedName>
</protein>
<reference evidence="8" key="1">
    <citation type="journal article" date="2019" name="Int. J. Syst. Evol. Microbiol.">
        <title>The Global Catalogue of Microorganisms (GCM) 10K type strain sequencing project: providing services to taxonomists for standard genome sequencing and annotation.</title>
        <authorList>
            <consortium name="The Broad Institute Genomics Platform"/>
            <consortium name="The Broad Institute Genome Sequencing Center for Infectious Disease"/>
            <person name="Wu L."/>
            <person name="Ma J."/>
        </authorList>
    </citation>
    <scope>NUCLEOTIDE SEQUENCE [LARGE SCALE GENOMIC DNA]</scope>
    <source>
        <strain evidence="8">CGMCC 1.18575</strain>
    </source>
</reference>